<dbReference type="Pfam" id="PF25944">
    <property type="entry name" value="Beta-barrel_RND"/>
    <property type="match status" value="1"/>
</dbReference>
<evidence type="ECO:0000259" key="6">
    <source>
        <dbReference type="Pfam" id="PF25967"/>
    </source>
</evidence>
<organism evidence="7 8">
    <name type="scientific">Taibaiella chishuiensis</name>
    <dbReference type="NCBI Taxonomy" id="1434707"/>
    <lineage>
        <taxon>Bacteria</taxon>
        <taxon>Pseudomonadati</taxon>
        <taxon>Bacteroidota</taxon>
        <taxon>Chitinophagia</taxon>
        <taxon>Chitinophagales</taxon>
        <taxon>Chitinophagaceae</taxon>
        <taxon>Taibaiella</taxon>
    </lineage>
</organism>
<dbReference type="AlphaFoldDB" id="A0A2P8D346"/>
<dbReference type="InterPro" id="IPR058625">
    <property type="entry name" value="MdtA-like_BSH"/>
</dbReference>
<comment type="caution">
    <text evidence="7">The sequence shown here is derived from an EMBL/GenBank/DDBJ whole genome shotgun (WGS) entry which is preliminary data.</text>
</comment>
<evidence type="ECO:0000259" key="5">
    <source>
        <dbReference type="Pfam" id="PF25944"/>
    </source>
</evidence>
<dbReference type="OrthoDB" id="9801814at2"/>
<dbReference type="GO" id="GO:0005886">
    <property type="term" value="C:plasma membrane"/>
    <property type="evidence" value="ECO:0007669"/>
    <property type="project" value="TreeGrafter"/>
</dbReference>
<feature type="signal peptide" evidence="3">
    <location>
        <begin position="1"/>
        <end position="30"/>
    </location>
</feature>
<feature type="domain" description="Multidrug resistance protein MdtA-like barrel-sandwich hybrid" evidence="4">
    <location>
        <begin position="67"/>
        <end position="206"/>
    </location>
</feature>
<reference evidence="7 8" key="1">
    <citation type="submission" date="2018-03" db="EMBL/GenBank/DDBJ databases">
        <title>Genomic Encyclopedia of Type Strains, Phase III (KMG-III): the genomes of soil and plant-associated and newly described type strains.</title>
        <authorList>
            <person name="Whitman W."/>
        </authorList>
    </citation>
    <scope>NUCLEOTIDE SEQUENCE [LARGE SCALE GENOMIC DNA]</scope>
    <source>
        <strain evidence="7 8">CGMCC 1.12700</strain>
    </source>
</reference>
<dbReference type="InterPro" id="IPR058626">
    <property type="entry name" value="MdtA-like_b-barrel"/>
</dbReference>
<feature type="domain" description="Multidrug resistance protein MdtA-like C-terminal permuted SH3" evidence="6">
    <location>
        <begin position="299"/>
        <end position="360"/>
    </location>
</feature>
<gene>
    <name evidence="7" type="ORF">B0I18_105229</name>
</gene>
<evidence type="ECO:0000256" key="1">
    <source>
        <dbReference type="ARBA" id="ARBA00004196"/>
    </source>
</evidence>
<evidence type="ECO:0000256" key="2">
    <source>
        <dbReference type="ARBA" id="ARBA00009477"/>
    </source>
</evidence>
<keyword evidence="8" id="KW-1185">Reference proteome</keyword>
<dbReference type="PANTHER" id="PTHR30158:SF23">
    <property type="entry name" value="MULTIDRUG RESISTANCE PROTEIN MEXA"/>
    <property type="match status" value="1"/>
</dbReference>
<dbReference type="Proteomes" id="UP000240572">
    <property type="component" value="Unassembled WGS sequence"/>
</dbReference>
<accession>A0A2P8D346</accession>
<comment type="similarity">
    <text evidence="2">Belongs to the membrane fusion protein (MFP) (TC 8.A.1) family.</text>
</comment>
<dbReference type="NCBIfam" id="TIGR01730">
    <property type="entry name" value="RND_mfp"/>
    <property type="match status" value="1"/>
</dbReference>
<dbReference type="GO" id="GO:0046677">
    <property type="term" value="P:response to antibiotic"/>
    <property type="evidence" value="ECO:0007669"/>
    <property type="project" value="TreeGrafter"/>
</dbReference>
<feature type="chain" id="PRO_5015107519" evidence="3">
    <location>
        <begin position="31"/>
        <end position="379"/>
    </location>
</feature>
<protein>
    <submittedName>
        <fullName evidence="7">Membrane fusion protein (Multidrug efflux system)</fullName>
    </submittedName>
</protein>
<dbReference type="PANTHER" id="PTHR30158">
    <property type="entry name" value="ACRA/E-RELATED COMPONENT OF DRUG EFFLUX TRANSPORTER"/>
    <property type="match status" value="1"/>
</dbReference>
<name>A0A2P8D346_9BACT</name>
<dbReference type="EMBL" id="PYGD01000005">
    <property type="protein sequence ID" value="PSK91644.1"/>
    <property type="molecule type" value="Genomic_DNA"/>
</dbReference>
<evidence type="ECO:0000256" key="3">
    <source>
        <dbReference type="SAM" id="SignalP"/>
    </source>
</evidence>
<evidence type="ECO:0000313" key="8">
    <source>
        <dbReference type="Proteomes" id="UP000240572"/>
    </source>
</evidence>
<dbReference type="Gene3D" id="2.40.420.20">
    <property type="match status" value="1"/>
</dbReference>
<dbReference type="Pfam" id="PF25917">
    <property type="entry name" value="BSH_RND"/>
    <property type="match status" value="1"/>
</dbReference>
<proteinExistence type="inferred from homology"/>
<dbReference type="Gene3D" id="2.40.50.100">
    <property type="match status" value="1"/>
</dbReference>
<dbReference type="InterPro" id="IPR006143">
    <property type="entry name" value="RND_pump_MFP"/>
</dbReference>
<evidence type="ECO:0000259" key="4">
    <source>
        <dbReference type="Pfam" id="PF25917"/>
    </source>
</evidence>
<comment type="subcellular location">
    <subcellularLocation>
        <location evidence="1">Cell envelope</location>
    </subcellularLocation>
</comment>
<dbReference type="RefSeq" id="WP_106523535.1">
    <property type="nucleotide sequence ID" value="NZ_PYGD01000005.1"/>
</dbReference>
<sequence length="379" mass="40309">MTTSIFATRPILATTAIFLSVLGASCSGSAGEQAPATADKVDFIEIAPAETPIEKRYPGAIEGSVNVDIKAQVTGYLDQIYVKEGDYVKKGQSLFRLKGDVYNEQVSNSKAAYDAALAAQQNARIEVEKIRPLVEGKVYSELQLQTAEASLAAAKAQVAQARAALGSSQVNAAFTLITAPVNGYIGRIPNRTGNLVTPADATPLTTLSDIEKVYVYFSLSEADFIAFLKDRKADEGMNTVSLVMADGSVYDRPGTIELASGNIDRGTGSMALKAIFPNPDKILRSGGSGKIVLTRQMSNALAVPMGSVKDIQDRYFVFVLSAGNKVAMRPVEVSGKSGNQYYVIKSGLQAGDKVALNRIDALNDGTPVVPAVRQVTERK</sequence>
<keyword evidence="3" id="KW-0732">Signal</keyword>
<dbReference type="Pfam" id="PF25967">
    <property type="entry name" value="RND-MFP_C"/>
    <property type="match status" value="1"/>
</dbReference>
<dbReference type="Gene3D" id="1.10.287.470">
    <property type="entry name" value="Helix hairpin bin"/>
    <property type="match status" value="1"/>
</dbReference>
<feature type="domain" description="Multidrug resistance protein MdtA-like beta-barrel" evidence="5">
    <location>
        <begin position="213"/>
        <end position="286"/>
    </location>
</feature>
<dbReference type="InterPro" id="IPR058627">
    <property type="entry name" value="MdtA-like_C"/>
</dbReference>
<dbReference type="Gene3D" id="2.40.30.170">
    <property type="match status" value="1"/>
</dbReference>
<dbReference type="GO" id="GO:0030313">
    <property type="term" value="C:cell envelope"/>
    <property type="evidence" value="ECO:0007669"/>
    <property type="project" value="UniProtKB-SubCell"/>
</dbReference>
<dbReference type="GO" id="GO:0022857">
    <property type="term" value="F:transmembrane transporter activity"/>
    <property type="evidence" value="ECO:0007669"/>
    <property type="project" value="InterPro"/>
</dbReference>
<dbReference type="SUPFAM" id="SSF111369">
    <property type="entry name" value="HlyD-like secretion proteins"/>
    <property type="match status" value="1"/>
</dbReference>
<evidence type="ECO:0000313" key="7">
    <source>
        <dbReference type="EMBL" id="PSK91644.1"/>
    </source>
</evidence>